<proteinExistence type="predicted"/>
<name>A0A1H2LE27_9ACTO</name>
<evidence type="ECO:0000313" key="1">
    <source>
        <dbReference type="EMBL" id="SDU78841.1"/>
    </source>
</evidence>
<sequence length="428" mass="46886">MTSWRSVRGHIDILDPYLTTPELVAEFFATQQILGRGQQVSDGYDFEVAISGRRRRVAMLDDAGTVIRGLAVSDLLVEMQDKLRKVAVELDGEVVHGPLDIGAVDIDDDIDIDDIDLDNVPSQSADELDAGIYGAKLPDFDSGPMMLMTDMTMAEVPGMASTSQSPIAISKLGSMRVLVSEGSLLSYRKVFPRPNYVMALATSTQSQSGPVLMVRRDNIRLVWDWSGEMPMFDWIKEDTIEHEFVSDELGAGAIARLAIADLVNVKFSQMRQALLVEPRAAVRSLVRVLGLPSEIADVLAAKGTLSAIPSAQLVSPQEWSFEDVLAWEFAGEGLIEPSLMRAVNKVYIDRPWLVAVGSAMQAALGGALLATAYHRHSRGIGAKTLTAIASGVLLSAFSRIGTTTYMRSIVDRKQTEIETWRNMRNWQS</sequence>
<dbReference type="GeneID" id="65344381"/>
<dbReference type="Proteomes" id="UP000214355">
    <property type="component" value="Chromosome I"/>
</dbReference>
<gene>
    <name evidence="1" type="ORF">SAMN04489737_0637</name>
</gene>
<accession>A0A1H2LE27</accession>
<protein>
    <submittedName>
        <fullName evidence="1">Uncharacterized protein</fullName>
    </submittedName>
</protein>
<dbReference type="EMBL" id="LT629804">
    <property type="protein sequence ID" value="SDU78841.1"/>
    <property type="molecule type" value="Genomic_DNA"/>
</dbReference>
<evidence type="ECO:0000313" key="2">
    <source>
        <dbReference type="Proteomes" id="UP000214355"/>
    </source>
</evidence>
<keyword evidence="2" id="KW-1185">Reference proteome</keyword>
<dbReference type="AlphaFoldDB" id="A0A1H2LE27"/>
<dbReference type="RefSeq" id="WP_091279825.1">
    <property type="nucleotide sequence ID" value="NZ_JABAPH010000009.1"/>
</dbReference>
<organism evidence="1 2">
    <name type="scientific">Arcanobacterium phocae</name>
    <dbReference type="NCBI Taxonomy" id="131112"/>
    <lineage>
        <taxon>Bacteria</taxon>
        <taxon>Bacillati</taxon>
        <taxon>Actinomycetota</taxon>
        <taxon>Actinomycetes</taxon>
        <taxon>Actinomycetales</taxon>
        <taxon>Actinomycetaceae</taxon>
        <taxon>Arcanobacterium</taxon>
    </lineage>
</organism>
<dbReference type="STRING" id="131112.SAMN04489737_0637"/>
<dbReference type="OrthoDB" id="3268971at2"/>
<reference evidence="2" key="1">
    <citation type="submission" date="2016-10" db="EMBL/GenBank/DDBJ databases">
        <authorList>
            <person name="Varghese N."/>
            <person name="Submissions S."/>
        </authorList>
    </citation>
    <scope>NUCLEOTIDE SEQUENCE [LARGE SCALE GENOMIC DNA]</scope>
    <source>
        <strain evidence="2">DSM 10002</strain>
    </source>
</reference>